<accession>A0A5A9XFL9</accession>
<proteinExistence type="predicted"/>
<dbReference type="PANTHER" id="PTHR36930:SF1">
    <property type="entry name" value="MOSC DOMAIN-CONTAINING PROTEIN"/>
    <property type="match status" value="1"/>
</dbReference>
<evidence type="ECO:0000259" key="1">
    <source>
        <dbReference type="PROSITE" id="PS51340"/>
    </source>
</evidence>
<protein>
    <submittedName>
        <fullName evidence="2">MOSC domain-containing protein</fullName>
    </submittedName>
</protein>
<dbReference type="OrthoDB" id="9784492at2"/>
<dbReference type="SUPFAM" id="SSF50800">
    <property type="entry name" value="PK beta-barrel domain-like"/>
    <property type="match status" value="1"/>
</dbReference>
<dbReference type="GO" id="GO:0003824">
    <property type="term" value="F:catalytic activity"/>
    <property type="evidence" value="ECO:0007669"/>
    <property type="project" value="InterPro"/>
</dbReference>
<dbReference type="InterPro" id="IPR005302">
    <property type="entry name" value="MoCF_Sase_C"/>
</dbReference>
<evidence type="ECO:0000313" key="3">
    <source>
        <dbReference type="Proteomes" id="UP000324298"/>
    </source>
</evidence>
<dbReference type="AlphaFoldDB" id="A0A5A9XFL9"/>
<dbReference type="GO" id="GO:0030151">
    <property type="term" value="F:molybdenum ion binding"/>
    <property type="evidence" value="ECO:0007669"/>
    <property type="project" value="InterPro"/>
</dbReference>
<sequence length="146" mass="15565">MAHVVAVCISEKKGERKTPVAEVAVKENHGIVGDAHAGDWHRQISLLAEESIDKMRALGLNVTAGAFAENITTSGIELVTLPIGTRLQVGETLLEVTQIGKECHTRCAIYYQAGDCVMPKEGIFAKVITGGKIRSGDQVQIIGPTS</sequence>
<dbReference type="GO" id="GO:0030170">
    <property type="term" value="F:pyridoxal phosphate binding"/>
    <property type="evidence" value="ECO:0007669"/>
    <property type="project" value="InterPro"/>
</dbReference>
<feature type="domain" description="MOSC" evidence="1">
    <location>
        <begin position="18"/>
        <end position="142"/>
    </location>
</feature>
<dbReference type="InterPro" id="IPR052716">
    <property type="entry name" value="MOSC_domain"/>
</dbReference>
<gene>
    <name evidence="2" type="ORF">ET418_09550</name>
</gene>
<dbReference type="PROSITE" id="PS51340">
    <property type="entry name" value="MOSC"/>
    <property type="match status" value="1"/>
</dbReference>
<dbReference type="RefSeq" id="WP_149307379.1">
    <property type="nucleotide sequence ID" value="NZ_SRSD01000005.1"/>
</dbReference>
<keyword evidence="3" id="KW-1185">Reference proteome</keyword>
<organism evidence="2 3">
    <name type="scientific">Oryzomonas rubra</name>
    <dbReference type="NCBI Taxonomy" id="2509454"/>
    <lineage>
        <taxon>Bacteria</taxon>
        <taxon>Pseudomonadati</taxon>
        <taxon>Thermodesulfobacteriota</taxon>
        <taxon>Desulfuromonadia</taxon>
        <taxon>Geobacterales</taxon>
        <taxon>Geobacteraceae</taxon>
        <taxon>Oryzomonas</taxon>
    </lineage>
</organism>
<dbReference type="EMBL" id="SRSD01000005">
    <property type="protein sequence ID" value="KAA0891680.1"/>
    <property type="molecule type" value="Genomic_DNA"/>
</dbReference>
<dbReference type="InterPro" id="IPR011037">
    <property type="entry name" value="Pyrv_Knase-like_insert_dom_sf"/>
</dbReference>
<dbReference type="Proteomes" id="UP000324298">
    <property type="component" value="Unassembled WGS sequence"/>
</dbReference>
<dbReference type="Pfam" id="PF03473">
    <property type="entry name" value="MOSC"/>
    <property type="match status" value="1"/>
</dbReference>
<dbReference type="Gene3D" id="2.40.33.20">
    <property type="entry name" value="PK beta-barrel domain-like"/>
    <property type="match status" value="1"/>
</dbReference>
<dbReference type="PANTHER" id="PTHR36930">
    <property type="entry name" value="METAL-SULFUR CLUSTER BIOSYNTHESIS PROTEINS YUAD-RELATED"/>
    <property type="match status" value="1"/>
</dbReference>
<reference evidence="2 3" key="1">
    <citation type="submission" date="2019-04" db="EMBL/GenBank/DDBJ databases">
        <title>Geobacter ruber sp. nov., ferric-reducing bacteria isolated from paddy soil.</title>
        <authorList>
            <person name="Xu Z."/>
            <person name="Masuda Y."/>
            <person name="Itoh H."/>
            <person name="Senoo K."/>
        </authorList>
    </citation>
    <scope>NUCLEOTIDE SEQUENCE [LARGE SCALE GENOMIC DNA]</scope>
    <source>
        <strain evidence="2 3">Red88</strain>
    </source>
</reference>
<comment type="caution">
    <text evidence="2">The sequence shown here is derived from an EMBL/GenBank/DDBJ whole genome shotgun (WGS) entry which is preliminary data.</text>
</comment>
<name>A0A5A9XFL9_9BACT</name>
<evidence type="ECO:0000313" key="2">
    <source>
        <dbReference type="EMBL" id="KAA0891680.1"/>
    </source>
</evidence>